<dbReference type="PANTHER" id="PTHR47505">
    <property type="entry name" value="DNA UTILIZATION PROTEIN YHGH"/>
    <property type="match status" value="1"/>
</dbReference>
<dbReference type="SUPFAM" id="SSF53271">
    <property type="entry name" value="PRTase-like"/>
    <property type="match status" value="1"/>
</dbReference>
<dbReference type="CDD" id="cd06223">
    <property type="entry name" value="PRTases_typeI"/>
    <property type="match status" value="1"/>
</dbReference>
<dbReference type="Pfam" id="PF00156">
    <property type="entry name" value="Pribosyltran"/>
    <property type="match status" value="1"/>
</dbReference>
<dbReference type="InterPro" id="IPR000836">
    <property type="entry name" value="PRTase_dom"/>
</dbReference>
<dbReference type="PANTHER" id="PTHR47505:SF1">
    <property type="entry name" value="DNA UTILIZATION PROTEIN YHGH"/>
    <property type="match status" value="1"/>
</dbReference>
<dbReference type="Pfam" id="PF18912">
    <property type="entry name" value="DZR_2"/>
    <property type="match status" value="1"/>
</dbReference>
<comment type="similarity">
    <text evidence="1">Belongs to the ComF/GntX family.</text>
</comment>
<sequence length="225" mass="25620">MSVILDFLIDFIFPKFCVICDREGAFLCRKCKKNLSSALQVCPMCTRPSIYGLTHEYCRKKFGMDGVLSIFDYRNEGVKKVVEAIKFGFNKELVPIVLSGFRKPSNWGKRVVLVPVPLHRYRENWRGFNQAEVIARLMAGKKVSVVSALRRIKATKQQANITDRRARVENIRGSFQIEKGMKKELMGKKVILVDDVFTSGATSRECAKELKKVGVKQVWGLVLAR</sequence>
<feature type="domain" description="Double zinc ribbon" evidence="3">
    <location>
        <begin position="8"/>
        <end position="59"/>
    </location>
</feature>
<evidence type="ECO:0008006" key="6">
    <source>
        <dbReference type="Google" id="ProtNLM"/>
    </source>
</evidence>
<organism evidence="4 5">
    <name type="scientific">Candidatus Collierbacteria bacterium RIFCSPHIGHO2_02_FULL_49_10</name>
    <dbReference type="NCBI Taxonomy" id="1817723"/>
    <lineage>
        <taxon>Bacteria</taxon>
        <taxon>Candidatus Collieribacteriota</taxon>
    </lineage>
</organism>
<dbReference type="Proteomes" id="UP000177390">
    <property type="component" value="Unassembled WGS sequence"/>
</dbReference>
<dbReference type="InterPro" id="IPR029057">
    <property type="entry name" value="PRTase-like"/>
</dbReference>
<name>A0A1F5ESI0_9BACT</name>
<feature type="domain" description="Phosphoribosyltransferase" evidence="2">
    <location>
        <begin position="127"/>
        <end position="218"/>
    </location>
</feature>
<comment type="caution">
    <text evidence="4">The sequence shown here is derived from an EMBL/GenBank/DDBJ whole genome shotgun (WGS) entry which is preliminary data.</text>
</comment>
<evidence type="ECO:0000313" key="4">
    <source>
        <dbReference type="EMBL" id="OGD70367.1"/>
    </source>
</evidence>
<dbReference type="InterPro" id="IPR044005">
    <property type="entry name" value="DZR_2"/>
</dbReference>
<accession>A0A1F5ESI0</accession>
<dbReference type="EMBL" id="MFAH01000056">
    <property type="protein sequence ID" value="OGD70367.1"/>
    <property type="molecule type" value="Genomic_DNA"/>
</dbReference>
<evidence type="ECO:0000259" key="3">
    <source>
        <dbReference type="Pfam" id="PF18912"/>
    </source>
</evidence>
<evidence type="ECO:0000256" key="1">
    <source>
        <dbReference type="ARBA" id="ARBA00008007"/>
    </source>
</evidence>
<gene>
    <name evidence="4" type="ORF">A3D09_00335</name>
</gene>
<dbReference type="Gene3D" id="3.40.50.2020">
    <property type="match status" value="1"/>
</dbReference>
<evidence type="ECO:0000313" key="5">
    <source>
        <dbReference type="Proteomes" id="UP000177390"/>
    </source>
</evidence>
<proteinExistence type="inferred from homology"/>
<dbReference type="InterPro" id="IPR051910">
    <property type="entry name" value="ComF/GntX_DNA_util-trans"/>
</dbReference>
<evidence type="ECO:0000259" key="2">
    <source>
        <dbReference type="Pfam" id="PF00156"/>
    </source>
</evidence>
<reference evidence="4 5" key="1">
    <citation type="journal article" date="2016" name="Nat. Commun.">
        <title>Thousands of microbial genomes shed light on interconnected biogeochemical processes in an aquifer system.</title>
        <authorList>
            <person name="Anantharaman K."/>
            <person name="Brown C.T."/>
            <person name="Hug L.A."/>
            <person name="Sharon I."/>
            <person name="Castelle C.J."/>
            <person name="Probst A.J."/>
            <person name="Thomas B.C."/>
            <person name="Singh A."/>
            <person name="Wilkins M.J."/>
            <person name="Karaoz U."/>
            <person name="Brodie E.L."/>
            <person name="Williams K.H."/>
            <person name="Hubbard S.S."/>
            <person name="Banfield J.F."/>
        </authorList>
    </citation>
    <scope>NUCLEOTIDE SEQUENCE [LARGE SCALE GENOMIC DNA]</scope>
</reference>
<dbReference type="AlphaFoldDB" id="A0A1F5ESI0"/>
<protein>
    <recommendedName>
        <fullName evidence="6">Phosphoribosyltransferase domain-containing protein</fullName>
    </recommendedName>
</protein>